<gene>
    <name evidence="4" type="ORF">SAMN06296036_11444</name>
</gene>
<evidence type="ECO:0000313" key="5">
    <source>
        <dbReference type="Proteomes" id="UP000192907"/>
    </source>
</evidence>
<evidence type="ECO:0000259" key="3">
    <source>
        <dbReference type="PROSITE" id="PS50110"/>
    </source>
</evidence>
<evidence type="ECO:0000256" key="2">
    <source>
        <dbReference type="PROSITE-ProRule" id="PRU00169"/>
    </source>
</evidence>
<dbReference type="Gene3D" id="3.40.50.2300">
    <property type="match status" value="1"/>
</dbReference>
<dbReference type="InterPro" id="IPR001789">
    <property type="entry name" value="Sig_transdc_resp-reg_receiver"/>
</dbReference>
<dbReference type="PANTHER" id="PTHR44591">
    <property type="entry name" value="STRESS RESPONSE REGULATOR PROTEIN 1"/>
    <property type="match status" value="1"/>
</dbReference>
<keyword evidence="5" id="KW-1185">Reference proteome</keyword>
<feature type="domain" description="Response regulatory" evidence="3">
    <location>
        <begin position="3"/>
        <end position="122"/>
    </location>
</feature>
<sequence length="246" mass="26986">MTTVLIVDACKPSLVMTSEIFKDKMSGTIVDVAQSGKETLEYLNDKKPDLCVIDFDLPDVDGPALVEAMRKVFQGPILMTAYPERMVEEAVSDHLFAFNDASAWVSKPIKSEELEQKIDKFLLDGYRLGKRFASDMETQLVGKAAGRGKRAPKASGRIINLSLGGAKVKLEGALKVKKSQELTLTLALPVADPRKGGSRVAAGETKIKATIAWTNTSQGELGLKFLRLTEVQKRGLENFFRDKQPV</sequence>
<accession>A0A1Y6CBA3</accession>
<dbReference type="Pfam" id="PF07238">
    <property type="entry name" value="PilZ"/>
    <property type="match status" value="1"/>
</dbReference>
<dbReference type="Gene3D" id="2.40.10.220">
    <property type="entry name" value="predicted glycosyltransferase like domains"/>
    <property type="match status" value="1"/>
</dbReference>
<dbReference type="InterPro" id="IPR050595">
    <property type="entry name" value="Bact_response_regulator"/>
</dbReference>
<dbReference type="STRING" id="1513793.SAMN06296036_11444"/>
<dbReference type="CDD" id="cd00156">
    <property type="entry name" value="REC"/>
    <property type="match status" value="1"/>
</dbReference>
<organism evidence="4 5">
    <name type="scientific">Pseudobacteriovorax antillogorgiicola</name>
    <dbReference type="NCBI Taxonomy" id="1513793"/>
    <lineage>
        <taxon>Bacteria</taxon>
        <taxon>Pseudomonadati</taxon>
        <taxon>Bdellovibrionota</taxon>
        <taxon>Oligoflexia</taxon>
        <taxon>Oligoflexales</taxon>
        <taxon>Pseudobacteriovoracaceae</taxon>
        <taxon>Pseudobacteriovorax</taxon>
    </lineage>
</organism>
<dbReference type="Pfam" id="PF00072">
    <property type="entry name" value="Response_reg"/>
    <property type="match status" value="1"/>
</dbReference>
<proteinExistence type="predicted"/>
<keyword evidence="1 2" id="KW-0597">Phosphoprotein</keyword>
<dbReference type="PROSITE" id="PS50110">
    <property type="entry name" value="RESPONSE_REGULATORY"/>
    <property type="match status" value="1"/>
</dbReference>
<dbReference type="RefSeq" id="WP_132321521.1">
    <property type="nucleotide sequence ID" value="NZ_FWZT01000014.1"/>
</dbReference>
<dbReference type="InterPro" id="IPR009875">
    <property type="entry name" value="PilZ_domain"/>
</dbReference>
<protein>
    <submittedName>
        <fullName evidence="4">PilZ domain-containing protein</fullName>
    </submittedName>
</protein>
<dbReference type="SMART" id="SM00448">
    <property type="entry name" value="REC"/>
    <property type="match status" value="1"/>
</dbReference>
<dbReference type="EMBL" id="FWZT01000014">
    <property type="protein sequence ID" value="SMF46379.1"/>
    <property type="molecule type" value="Genomic_DNA"/>
</dbReference>
<dbReference type="SUPFAM" id="SSF52172">
    <property type="entry name" value="CheY-like"/>
    <property type="match status" value="1"/>
</dbReference>
<feature type="modified residue" description="4-aspartylphosphate" evidence="2">
    <location>
        <position position="54"/>
    </location>
</feature>
<dbReference type="OrthoDB" id="5290786at2"/>
<evidence type="ECO:0000313" key="4">
    <source>
        <dbReference type="EMBL" id="SMF46379.1"/>
    </source>
</evidence>
<dbReference type="InterPro" id="IPR011006">
    <property type="entry name" value="CheY-like_superfamily"/>
</dbReference>
<evidence type="ECO:0000256" key="1">
    <source>
        <dbReference type="ARBA" id="ARBA00022553"/>
    </source>
</evidence>
<reference evidence="5" key="1">
    <citation type="submission" date="2017-04" db="EMBL/GenBank/DDBJ databases">
        <authorList>
            <person name="Varghese N."/>
            <person name="Submissions S."/>
        </authorList>
    </citation>
    <scope>NUCLEOTIDE SEQUENCE [LARGE SCALE GENOMIC DNA]</scope>
    <source>
        <strain evidence="5">RKEM611</strain>
    </source>
</reference>
<dbReference type="AlphaFoldDB" id="A0A1Y6CBA3"/>
<dbReference type="PANTHER" id="PTHR44591:SF3">
    <property type="entry name" value="RESPONSE REGULATORY DOMAIN-CONTAINING PROTEIN"/>
    <property type="match status" value="1"/>
</dbReference>
<name>A0A1Y6CBA3_9BACT</name>
<dbReference type="GO" id="GO:0000160">
    <property type="term" value="P:phosphorelay signal transduction system"/>
    <property type="evidence" value="ECO:0007669"/>
    <property type="project" value="InterPro"/>
</dbReference>
<dbReference type="GO" id="GO:0035438">
    <property type="term" value="F:cyclic-di-GMP binding"/>
    <property type="evidence" value="ECO:0007669"/>
    <property type="project" value="InterPro"/>
</dbReference>
<dbReference type="Proteomes" id="UP000192907">
    <property type="component" value="Unassembled WGS sequence"/>
</dbReference>